<dbReference type="Gene3D" id="2.10.10.90">
    <property type="match status" value="1"/>
</dbReference>
<dbReference type="Proteomes" id="UP000247523">
    <property type="component" value="Unassembled WGS sequence"/>
</dbReference>
<dbReference type="AlphaFoldDB" id="A0A318EQP6"/>
<dbReference type="RefSeq" id="WP_110291468.1">
    <property type="nucleotide sequence ID" value="NZ_QICS01000008.1"/>
</dbReference>
<organism evidence="1 2">
    <name type="scientific">Lachnotalea glycerini</name>
    <dbReference type="NCBI Taxonomy" id="1763509"/>
    <lineage>
        <taxon>Bacteria</taxon>
        <taxon>Bacillati</taxon>
        <taxon>Bacillota</taxon>
        <taxon>Clostridia</taxon>
        <taxon>Lachnospirales</taxon>
        <taxon>Lachnospiraceae</taxon>
        <taxon>Lachnotalea</taxon>
    </lineage>
</organism>
<proteinExistence type="predicted"/>
<name>A0A318EQP6_9FIRM</name>
<comment type="caution">
    <text evidence="1">The sequence shown here is derived from an EMBL/GenBank/DDBJ whole genome shotgun (WGS) entry which is preliminary data.</text>
</comment>
<reference evidence="1 2" key="1">
    <citation type="submission" date="2018-05" db="EMBL/GenBank/DDBJ databases">
        <title>Genomic Encyclopedia of Type Strains, Phase IV (KMG-IV): sequencing the most valuable type-strain genomes for metagenomic binning, comparative biology and taxonomic classification.</title>
        <authorList>
            <person name="Goeker M."/>
        </authorList>
    </citation>
    <scope>NUCLEOTIDE SEQUENCE [LARGE SCALE GENOMIC DNA]</scope>
    <source>
        <strain evidence="1 2">DSM 28816</strain>
    </source>
</reference>
<sequence>MAFEMLKTDYQDDVLNTSVNQVRKYMIVNNADGSISLVDVTVYTKTGTFIGAKDINTICRNMNTIMGFIETSSGDLAAEFQTYFNEQKTLFETGMNNENISFVSQFDAYLVNFKASCSSQFTAWYDSNTVDWSQDVTDRINAIIQSLTVFLADNGQFVLNKAYSVGNIVSYNLGDGITRGYIAVNPVPANSYIYPTNEDYFANITREGIAGIGLGLTPRRNWSDQITYVLNDLVIHDYVYWRCLNQNTNSEPSESNAKWEKQWDITSEMPIAFDEPEENSFSFMEILSNIVSGTTLENLFTYVKSAFKKFLNKFKDTEYTATGASITYDTSNDSSVIISDIDTSISDFNVISENNAQYNVAGLDDYAITGAASISVSAEHQIVVINGNYDNASRQFPTSATLNSGDYIFKIIQLSGSISGSITFQYWVRNPSSSLFVNVAETNSETLKEVEFSLNYNTDLCMMHIVGATGTTTDNYKFMVVVCNKNKEYKADSALVISNNTSSYIMNSYEGTTNIFTTSEEPINFTAEFKSKFWYLKNNKLDKTSVVANLSTTVAGNALDATQGKILDDKITTITDNLDNNTVIIPTVGANVTRLSGGYVKQGKRVSVSISVKFTTASTNYSVASSLPTPISGTTTGIATNSSLGGVYLCEVTAGGGLTLFGSFAVNETYILSVNYVSN</sequence>
<accession>A0A318EQP6</accession>
<evidence type="ECO:0000313" key="1">
    <source>
        <dbReference type="EMBL" id="PXV88472.1"/>
    </source>
</evidence>
<gene>
    <name evidence="1" type="ORF">C8E03_108199</name>
</gene>
<dbReference type="EMBL" id="QICS01000008">
    <property type="protein sequence ID" value="PXV88472.1"/>
    <property type="molecule type" value="Genomic_DNA"/>
</dbReference>
<protein>
    <submittedName>
        <fullName evidence="1">Uncharacterized protein</fullName>
    </submittedName>
</protein>
<evidence type="ECO:0000313" key="2">
    <source>
        <dbReference type="Proteomes" id="UP000247523"/>
    </source>
</evidence>